<dbReference type="AlphaFoldDB" id="A0A4Q9Z1V0"/>
<sequence>MKFFAIILCCYFNVLTVLPTVKVIKMTMHEKCHNSCCGKGMDKTMPNGCQKDKCVLNISFTNATYLVFNTDYQLQNSLFYQSPKEKSLYHDSLISNYRVAIWQPPEFCNQV</sequence>
<reference evidence="1 2" key="1">
    <citation type="submission" date="2019-02" db="EMBL/GenBank/DDBJ databases">
        <title>Flavobacterium sp. RD-2-33 isolated from forest soil.</title>
        <authorList>
            <person name="Chaudhary D.K."/>
        </authorList>
    </citation>
    <scope>NUCLEOTIDE SEQUENCE [LARGE SCALE GENOMIC DNA]</scope>
    <source>
        <strain evidence="1 2">RD-2-33</strain>
    </source>
</reference>
<accession>A0A4Q9Z1V0</accession>
<dbReference type="Proteomes" id="UP000293300">
    <property type="component" value="Unassembled WGS sequence"/>
</dbReference>
<evidence type="ECO:0000313" key="2">
    <source>
        <dbReference type="Proteomes" id="UP000293300"/>
    </source>
</evidence>
<gene>
    <name evidence="1" type="ORF">EZL74_03995</name>
</gene>
<keyword evidence="2" id="KW-1185">Reference proteome</keyword>
<proteinExistence type="predicted"/>
<dbReference type="EMBL" id="SJPE01000003">
    <property type="protein sequence ID" value="TBX70345.1"/>
    <property type="molecule type" value="Genomic_DNA"/>
</dbReference>
<name>A0A4Q9Z1V0_9FLAO</name>
<organism evidence="1 2">
    <name type="scientific">Flavobacterium silvisoli</name>
    <dbReference type="NCBI Taxonomy" id="2529433"/>
    <lineage>
        <taxon>Bacteria</taxon>
        <taxon>Pseudomonadati</taxon>
        <taxon>Bacteroidota</taxon>
        <taxon>Flavobacteriia</taxon>
        <taxon>Flavobacteriales</taxon>
        <taxon>Flavobacteriaceae</taxon>
        <taxon>Flavobacterium</taxon>
    </lineage>
</organism>
<evidence type="ECO:0000313" key="1">
    <source>
        <dbReference type="EMBL" id="TBX70345.1"/>
    </source>
</evidence>
<comment type="caution">
    <text evidence="1">The sequence shown here is derived from an EMBL/GenBank/DDBJ whole genome shotgun (WGS) entry which is preliminary data.</text>
</comment>
<protein>
    <submittedName>
        <fullName evidence="1">Uncharacterized protein</fullName>
    </submittedName>
</protein>